<dbReference type="Gene3D" id="3.90.190.20">
    <property type="entry name" value="Mur ligase, C-terminal domain"/>
    <property type="match status" value="1"/>
</dbReference>
<dbReference type="InterPro" id="IPR004101">
    <property type="entry name" value="Mur_ligase_C"/>
</dbReference>
<dbReference type="InterPro" id="IPR013221">
    <property type="entry name" value="Mur_ligase_cen"/>
</dbReference>
<evidence type="ECO:0000313" key="14">
    <source>
        <dbReference type="Proteomes" id="UP000316562"/>
    </source>
</evidence>
<keyword evidence="6 10" id="KW-0067">ATP-binding</keyword>
<dbReference type="AlphaFoldDB" id="A0A519BIB6"/>
<comment type="catalytic activity">
    <reaction evidence="9">
        <text>(6S)-5,6,7,8-tetrahydrofolyl-(gamma-L-Glu)(n) + L-glutamate + ATP = (6S)-5,6,7,8-tetrahydrofolyl-(gamma-L-Glu)(n+1) + ADP + phosphate + H(+)</text>
        <dbReference type="Rhea" id="RHEA:10580"/>
        <dbReference type="Rhea" id="RHEA-COMP:14738"/>
        <dbReference type="Rhea" id="RHEA-COMP:14740"/>
        <dbReference type="ChEBI" id="CHEBI:15378"/>
        <dbReference type="ChEBI" id="CHEBI:29985"/>
        <dbReference type="ChEBI" id="CHEBI:30616"/>
        <dbReference type="ChEBI" id="CHEBI:43474"/>
        <dbReference type="ChEBI" id="CHEBI:141005"/>
        <dbReference type="ChEBI" id="CHEBI:456216"/>
        <dbReference type="EC" id="6.3.2.17"/>
    </reaction>
</comment>
<evidence type="ECO:0000256" key="2">
    <source>
        <dbReference type="ARBA" id="ARBA00013025"/>
    </source>
</evidence>
<evidence type="ECO:0000256" key="8">
    <source>
        <dbReference type="ARBA" id="ARBA00030592"/>
    </source>
</evidence>
<keyword evidence="5 10" id="KW-0547">Nucleotide-binding</keyword>
<evidence type="ECO:0000256" key="6">
    <source>
        <dbReference type="ARBA" id="ARBA00022840"/>
    </source>
</evidence>
<dbReference type="GO" id="GO:0046872">
    <property type="term" value="F:metal ion binding"/>
    <property type="evidence" value="ECO:0007669"/>
    <property type="project" value="UniProtKB-KW"/>
</dbReference>
<dbReference type="InterPro" id="IPR001645">
    <property type="entry name" value="Folylpolyglutamate_synth"/>
</dbReference>
<feature type="domain" description="Mur ligase C-terminal" evidence="11">
    <location>
        <begin position="294"/>
        <end position="415"/>
    </location>
</feature>
<dbReference type="PIRSF" id="PIRSF001563">
    <property type="entry name" value="Folylpolyglu_synth"/>
    <property type="match status" value="1"/>
</dbReference>
<dbReference type="GO" id="GO:0005737">
    <property type="term" value="C:cytoplasm"/>
    <property type="evidence" value="ECO:0007669"/>
    <property type="project" value="TreeGrafter"/>
</dbReference>
<sequence length="441" mass="50046">MQSEINNLDSVEKLYKKQGFKMNFGLSGIGELLKYADNPQECINFIHITGTNGKGSVSRFIYEILRAHDLNVGLYTSPHLLKFNERIIVDGEQISDADLERLKNYFLAGGFNNSFFELTTAICFKYFKEKNVDIAVIEAGLGGMLDATNIINKPLLSIITNISIDHSEILGNSYKKIALDKAGIIKRNSIFITGERKAAVREILINEAIHKKAMYFSTNLIKITHQKNLYNYYGIDSSFENILLPSYASYHKYNLSVVLLSIEVLFKYYKNKIYNKNLSEECVKKGISNFKNDGRFEILNIHNAAVILDGAHNPDGIKNLISSLKNIYKKSNYIFVFGVMKDKDYKTMLRRLSNSVSEDCTADIIFSNVDNERSMDAKLLKEYSDNLKYFNSSYAAADIKEAMNRAFQLYNAADGDSRRRIIAVCGSLYLLGDFKKNQLGI</sequence>
<dbReference type="SUPFAM" id="SSF53623">
    <property type="entry name" value="MurD-like peptide ligases, catalytic domain"/>
    <property type="match status" value="1"/>
</dbReference>
<dbReference type="InterPro" id="IPR036565">
    <property type="entry name" value="Mur-like_cat_sf"/>
</dbReference>
<dbReference type="UniPathway" id="UPA00077">
    <property type="reaction ID" value="UER00157"/>
</dbReference>
<reference evidence="13 14" key="1">
    <citation type="journal article" date="2019" name="ISME J.">
        <title>Insights into ecological role of a new deltaproteobacterial order Candidatus Acidulodesulfobacterales by metagenomics and metatranscriptomics.</title>
        <authorList>
            <person name="Tan S."/>
            <person name="Liu J."/>
            <person name="Fang Y."/>
            <person name="Hedlund B.P."/>
            <person name="Lian Z.H."/>
            <person name="Huang L.Y."/>
            <person name="Li J.T."/>
            <person name="Huang L.N."/>
            <person name="Li W.J."/>
            <person name="Jiang H.C."/>
            <person name="Dong H.L."/>
            <person name="Shu W.S."/>
        </authorList>
    </citation>
    <scope>NUCLEOTIDE SEQUENCE [LARGE SCALE GENOMIC DNA]</scope>
    <source>
        <strain evidence="13">AP2</strain>
    </source>
</reference>
<protein>
    <recommendedName>
        <fullName evidence="2">tetrahydrofolate synthase</fullName>
        <ecNumber evidence="2">6.3.2.17</ecNumber>
    </recommendedName>
    <alternativeName>
        <fullName evidence="8">Tetrahydrofolylpolyglutamate synthase</fullName>
    </alternativeName>
</protein>
<dbReference type="InterPro" id="IPR018109">
    <property type="entry name" value="Folylpolyglutamate_synth_CS"/>
</dbReference>
<dbReference type="PROSITE" id="PS01012">
    <property type="entry name" value="FOLYLPOLYGLU_SYNT_2"/>
    <property type="match status" value="1"/>
</dbReference>
<evidence type="ECO:0000259" key="12">
    <source>
        <dbReference type="Pfam" id="PF08245"/>
    </source>
</evidence>
<evidence type="ECO:0000256" key="9">
    <source>
        <dbReference type="ARBA" id="ARBA00047493"/>
    </source>
</evidence>
<comment type="caution">
    <text evidence="13">The sequence shown here is derived from an EMBL/GenBank/DDBJ whole genome shotgun (WGS) entry which is preliminary data.</text>
</comment>
<evidence type="ECO:0000256" key="1">
    <source>
        <dbReference type="ARBA" id="ARBA00008276"/>
    </source>
</evidence>
<comment type="similarity">
    <text evidence="1 10">Belongs to the folylpolyglutamate synthase family.</text>
</comment>
<dbReference type="EMBL" id="SGBC01000001">
    <property type="protein sequence ID" value="RZD17007.1"/>
    <property type="molecule type" value="Genomic_DNA"/>
</dbReference>
<gene>
    <name evidence="13" type="ORF">EVJ46_01860</name>
</gene>
<keyword evidence="3 10" id="KW-0436">Ligase</keyword>
<evidence type="ECO:0000256" key="7">
    <source>
        <dbReference type="ARBA" id="ARBA00022842"/>
    </source>
</evidence>
<evidence type="ECO:0000313" key="13">
    <source>
        <dbReference type="EMBL" id="RZD17007.1"/>
    </source>
</evidence>
<dbReference type="PANTHER" id="PTHR11136:SF0">
    <property type="entry name" value="DIHYDROFOLATE SYNTHETASE-RELATED"/>
    <property type="match status" value="1"/>
</dbReference>
<dbReference type="Pfam" id="PF02875">
    <property type="entry name" value="Mur_ligase_C"/>
    <property type="match status" value="1"/>
</dbReference>
<keyword evidence="7" id="KW-0460">Magnesium</keyword>
<dbReference type="NCBIfam" id="TIGR01499">
    <property type="entry name" value="folC"/>
    <property type="match status" value="1"/>
</dbReference>
<evidence type="ECO:0000256" key="4">
    <source>
        <dbReference type="ARBA" id="ARBA00022723"/>
    </source>
</evidence>
<dbReference type="GO" id="GO:0005524">
    <property type="term" value="F:ATP binding"/>
    <property type="evidence" value="ECO:0007669"/>
    <property type="project" value="UniProtKB-KW"/>
</dbReference>
<evidence type="ECO:0000256" key="10">
    <source>
        <dbReference type="PIRNR" id="PIRNR001563"/>
    </source>
</evidence>
<dbReference type="EC" id="6.3.2.17" evidence="2"/>
<accession>A0A519BIB6</accession>
<evidence type="ECO:0000256" key="3">
    <source>
        <dbReference type="ARBA" id="ARBA00022598"/>
    </source>
</evidence>
<organism evidence="13 14">
    <name type="scientific">Acididesulfobacter guangdongensis</name>
    <dbReference type="NCBI Taxonomy" id="2597225"/>
    <lineage>
        <taxon>Bacteria</taxon>
        <taxon>Deltaproteobacteria</taxon>
        <taxon>Candidatus Acidulodesulfobacterales</taxon>
        <taxon>Candidatus Acididesulfobacter</taxon>
    </lineage>
</organism>
<dbReference type="Pfam" id="PF08245">
    <property type="entry name" value="Mur_ligase_M"/>
    <property type="match status" value="1"/>
</dbReference>
<dbReference type="GO" id="GO:0008841">
    <property type="term" value="F:dihydrofolate synthase activity"/>
    <property type="evidence" value="ECO:0007669"/>
    <property type="project" value="TreeGrafter"/>
</dbReference>
<feature type="domain" description="Mur ligase central" evidence="12">
    <location>
        <begin position="48"/>
        <end position="220"/>
    </location>
</feature>
<dbReference type="GO" id="GO:0004326">
    <property type="term" value="F:tetrahydrofolylpolyglutamate synthase activity"/>
    <property type="evidence" value="ECO:0007669"/>
    <property type="project" value="UniProtKB-EC"/>
</dbReference>
<evidence type="ECO:0000259" key="11">
    <source>
        <dbReference type="Pfam" id="PF02875"/>
    </source>
</evidence>
<name>A0A519BIB6_ACIG2</name>
<proteinExistence type="inferred from homology"/>
<evidence type="ECO:0000256" key="5">
    <source>
        <dbReference type="ARBA" id="ARBA00022741"/>
    </source>
</evidence>
<dbReference type="InterPro" id="IPR036615">
    <property type="entry name" value="Mur_ligase_C_dom_sf"/>
</dbReference>
<dbReference type="Proteomes" id="UP000316562">
    <property type="component" value="Unassembled WGS sequence"/>
</dbReference>
<dbReference type="GO" id="GO:0046654">
    <property type="term" value="P:tetrahydrofolate biosynthetic process"/>
    <property type="evidence" value="ECO:0007669"/>
    <property type="project" value="UniProtKB-UniPathway"/>
</dbReference>
<dbReference type="Gene3D" id="3.40.1190.10">
    <property type="entry name" value="Mur-like, catalytic domain"/>
    <property type="match status" value="1"/>
</dbReference>
<dbReference type="PANTHER" id="PTHR11136">
    <property type="entry name" value="FOLYLPOLYGLUTAMATE SYNTHASE-RELATED"/>
    <property type="match status" value="1"/>
</dbReference>
<keyword evidence="4" id="KW-0479">Metal-binding</keyword>
<dbReference type="SUPFAM" id="SSF53244">
    <property type="entry name" value="MurD-like peptide ligases, peptide-binding domain"/>
    <property type="match status" value="1"/>
</dbReference>